<dbReference type="AlphaFoldDB" id="A0AAN6Q2M4"/>
<reference evidence="1" key="1">
    <citation type="journal article" date="2023" name="Mol. Phylogenet. Evol.">
        <title>Genome-scale phylogeny and comparative genomics of the fungal order Sordariales.</title>
        <authorList>
            <person name="Hensen N."/>
            <person name="Bonometti L."/>
            <person name="Westerberg I."/>
            <person name="Brannstrom I.O."/>
            <person name="Guillou S."/>
            <person name="Cros-Aarteil S."/>
            <person name="Calhoun S."/>
            <person name="Haridas S."/>
            <person name="Kuo A."/>
            <person name="Mondo S."/>
            <person name="Pangilinan J."/>
            <person name="Riley R."/>
            <person name="LaButti K."/>
            <person name="Andreopoulos B."/>
            <person name="Lipzen A."/>
            <person name="Chen C."/>
            <person name="Yan M."/>
            <person name="Daum C."/>
            <person name="Ng V."/>
            <person name="Clum A."/>
            <person name="Steindorff A."/>
            <person name="Ohm R.A."/>
            <person name="Martin F."/>
            <person name="Silar P."/>
            <person name="Natvig D.O."/>
            <person name="Lalanne C."/>
            <person name="Gautier V."/>
            <person name="Ament-Velasquez S.L."/>
            <person name="Kruys A."/>
            <person name="Hutchinson M.I."/>
            <person name="Powell A.J."/>
            <person name="Barry K."/>
            <person name="Miller A.N."/>
            <person name="Grigoriev I.V."/>
            <person name="Debuchy R."/>
            <person name="Gladieux P."/>
            <person name="Hiltunen Thoren M."/>
            <person name="Johannesson H."/>
        </authorList>
    </citation>
    <scope>NUCLEOTIDE SEQUENCE</scope>
    <source>
        <strain evidence="1">CBS 757.83</strain>
    </source>
</reference>
<dbReference type="SUPFAM" id="SSF52266">
    <property type="entry name" value="SGNH hydrolase"/>
    <property type="match status" value="1"/>
</dbReference>
<evidence type="ECO:0008006" key="3">
    <source>
        <dbReference type="Google" id="ProtNLM"/>
    </source>
</evidence>
<protein>
    <recommendedName>
        <fullName evidence="3">SGNH hydrolase-type esterase domain-containing protein</fullName>
    </recommendedName>
</protein>
<dbReference type="Gene3D" id="3.40.50.1110">
    <property type="entry name" value="SGNH hydrolase"/>
    <property type="match status" value="1"/>
</dbReference>
<keyword evidence="2" id="KW-1185">Reference proteome</keyword>
<accession>A0AAN6Q2M4</accession>
<sequence length="292" mass="32581">MEDTIKNAAAIARDENNQEACILSETDSILATLKPIAKYKARSHETSKNTHIPRLESHTKNYTENGPTVVLLGDSMLERMITTGQSPNFVAPWPSPALLDDDTWAQYQPDSDEFPAFPRLDRVFNAGVGGDKIQNVAYRLVGDEERELPGLLPLLARCGTVRVWVVHVGTNNLSPKHGLRNEDVRALEVLLTALLRASARSRVILTALFPRTDMPANIIEQADQEMKGMSNLLEDGVGIGRVFFAGRQLGFKMGEHLEDHVHLNLEGYRSWAELLWMRVSADLLSSDREVRS</sequence>
<comment type="caution">
    <text evidence="1">The sequence shown here is derived from an EMBL/GenBank/DDBJ whole genome shotgun (WGS) entry which is preliminary data.</text>
</comment>
<reference evidence="1" key="2">
    <citation type="submission" date="2023-05" db="EMBL/GenBank/DDBJ databases">
        <authorList>
            <consortium name="Lawrence Berkeley National Laboratory"/>
            <person name="Steindorff A."/>
            <person name="Hensen N."/>
            <person name="Bonometti L."/>
            <person name="Westerberg I."/>
            <person name="Brannstrom I.O."/>
            <person name="Guillou S."/>
            <person name="Cros-Aarteil S."/>
            <person name="Calhoun S."/>
            <person name="Haridas S."/>
            <person name="Kuo A."/>
            <person name="Mondo S."/>
            <person name="Pangilinan J."/>
            <person name="Riley R."/>
            <person name="Labutti K."/>
            <person name="Andreopoulos B."/>
            <person name="Lipzen A."/>
            <person name="Chen C."/>
            <person name="Yanf M."/>
            <person name="Daum C."/>
            <person name="Ng V."/>
            <person name="Clum A."/>
            <person name="Ohm R."/>
            <person name="Martin F."/>
            <person name="Silar P."/>
            <person name="Natvig D."/>
            <person name="Lalanne C."/>
            <person name="Gautier V."/>
            <person name="Ament-Velasquez S.L."/>
            <person name="Kruys A."/>
            <person name="Hutchinson M.I."/>
            <person name="Powell A.J."/>
            <person name="Barry K."/>
            <person name="Miller A.N."/>
            <person name="Grigoriev I.V."/>
            <person name="Debuchy R."/>
            <person name="Gladieux P."/>
            <person name="Thoren M.H."/>
            <person name="Johannesson H."/>
        </authorList>
    </citation>
    <scope>NUCLEOTIDE SEQUENCE</scope>
    <source>
        <strain evidence="1">CBS 757.83</strain>
    </source>
</reference>
<evidence type="ECO:0000313" key="2">
    <source>
        <dbReference type="Proteomes" id="UP001305647"/>
    </source>
</evidence>
<organism evidence="1 2">
    <name type="scientific">Parathielavia hyrcaniae</name>
    <dbReference type="NCBI Taxonomy" id="113614"/>
    <lineage>
        <taxon>Eukaryota</taxon>
        <taxon>Fungi</taxon>
        <taxon>Dikarya</taxon>
        <taxon>Ascomycota</taxon>
        <taxon>Pezizomycotina</taxon>
        <taxon>Sordariomycetes</taxon>
        <taxon>Sordariomycetidae</taxon>
        <taxon>Sordariales</taxon>
        <taxon>Chaetomiaceae</taxon>
        <taxon>Parathielavia</taxon>
    </lineage>
</organism>
<name>A0AAN6Q2M4_9PEZI</name>
<gene>
    <name evidence="1" type="ORF">N658DRAFT_429118</name>
</gene>
<proteinExistence type="predicted"/>
<dbReference type="Proteomes" id="UP001305647">
    <property type="component" value="Unassembled WGS sequence"/>
</dbReference>
<dbReference type="InterPro" id="IPR036514">
    <property type="entry name" value="SGNH_hydro_sf"/>
</dbReference>
<evidence type="ECO:0000313" key="1">
    <source>
        <dbReference type="EMBL" id="KAK4099832.1"/>
    </source>
</evidence>
<dbReference type="EMBL" id="MU863646">
    <property type="protein sequence ID" value="KAK4099832.1"/>
    <property type="molecule type" value="Genomic_DNA"/>
</dbReference>